<evidence type="ECO:0000256" key="7">
    <source>
        <dbReference type="ARBA" id="ARBA00022989"/>
    </source>
</evidence>
<dbReference type="GO" id="GO:0006869">
    <property type="term" value="P:lipid transport"/>
    <property type="evidence" value="ECO:0007669"/>
    <property type="project" value="UniProtKB-KW"/>
</dbReference>
<dbReference type="Pfam" id="PF00168">
    <property type="entry name" value="C2"/>
    <property type="match status" value="1"/>
</dbReference>
<dbReference type="EMBL" id="KQ241979">
    <property type="protein sequence ID" value="KNC81924.1"/>
    <property type="molecule type" value="Genomic_DNA"/>
</dbReference>
<feature type="region of interest" description="Disordered" evidence="11">
    <location>
        <begin position="538"/>
        <end position="560"/>
    </location>
</feature>
<dbReference type="GO" id="GO:0005737">
    <property type="term" value="C:cytoplasm"/>
    <property type="evidence" value="ECO:0007669"/>
    <property type="project" value="UniProtKB-ARBA"/>
</dbReference>
<dbReference type="SUPFAM" id="SSF49562">
    <property type="entry name" value="C2 domain (Calcium/lipid-binding domain, CaLB)"/>
    <property type="match status" value="1"/>
</dbReference>
<evidence type="ECO:0000256" key="2">
    <source>
        <dbReference type="ARBA" id="ARBA00022448"/>
    </source>
</evidence>
<reference evidence="14 15" key="1">
    <citation type="submission" date="2011-02" db="EMBL/GenBank/DDBJ databases">
        <title>The Genome Sequence of Sphaeroforma arctica JP610.</title>
        <authorList>
            <consortium name="The Broad Institute Genome Sequencing Platform"/>
            <person name="Russ C."/>
            <person name="Cuomo C."/>
            <person name="Young S.K."/>
            <person name="Zeng Q."/>
            <person name="Gargeya S."/>
            <person name="Alvarado L."/>
            <person name="Berlin A."/>
            <person name="Chapman S.B."/>
            <person name="Chen Z."/>
            <person name="Freedman E."/>
            <person name="Gellesch M."/>
            <person name="Goldberg J."/>
            <person name="Griggs A."/>
            <person name="Gujja S."/>
            <person name="Heilman E."/>
            <person name="Heiman D."/>
            <person name="Howarth C."/>
            <person name="Mehta T."/>
            <person name="Neiman D."/>
            <person name="Pearson M."/>
            <person name="Roberts A."/>
            <person name="Saif S."/>
            <person name="Shea T."/>
            <person name="Shenoy N."/>
            <person name="Sisk P."/>
            <person name="Stolte C."/>
            <person name="Sykes S."/>
            <person name="White J."/>
            <person name="Yandava C."/>
            <person name="Burger G."/>
            <person name="Gray M.W."/>
            <person name="Holland P.W.H."/>
            <person name="King N."/>
            <person name="Lang F.B.F."/>
            <person name="Roger A.J."/>
            <person name="Ruiz-Trillo I."/>
            <person name="Haas B."/>
            <person name="Nusbaum C."/>
            <person name="Birren B."/>
        </authorList>
    </citation>
    <scope>NUCLEOTIDE SEQUENCE [LARGE SCALE GENOMIC DNA]</scope>
    <source>
        <strain evidence="14 15">JP610</strain>
    </source>
</reference>
<dbReference type="Pfam" id="PF17047">
    <property type="entry name" value="SMP_LBD"/>
    <property type="match status" value="1"/>
</dbReference>
<evidence type="ECO:0000256" key="11">
    <source>
        <dbReference type="SAM" id="MobiDB-lite"/>
    </source>
</evidence>
<sequence length="560" mass="63698">MHLLYYWAGCPCTICMHMTRLSSSLNLIILPYQYIVCYHQVLFYTRSDRFFFLFVQHTRDNMVGFGPQSGTLSLTVIEGKDLPAADRNGFSDPFVTISVNNKLLEDVKSERIKRTLNPVWNWSQDIALEDCTQVSITVWDWDRLGKNDKLGMIALTCPLKKLVDQDIWETLNTGKGQLHVKYRFIPEDFEGNSLDPTAEAVLAAIKKGVEGQEGGDDEELELGGAGLLSGTAQTRIVDGRPVNVARPHAPLFADKKDIVLNPAVLGIRRLLKPAIFNMISLFFSYWLGKHGYGAVYGFFMVVMAFSLEEIWSVRAVKMVAKDFEKDFDEEHYPDDETAEWLNAILDRVWHNFPRVAEKMVSDIIAPQLDANKEMLALSKLELEDFDFGTRAPNLTDLRVVHDEPNEFIFDFDFDWDWDFEVKIRATKGVTMPLAVKDFMLHSKFRVFIHLTPDRAPYCSFAWVQMIQKPKLDVSVVPLVEITAIPGLDALIKSTILGIITNLMVLPNRLELDLAEIMQVEVPLEDMLNPEAHRAKLESEMEFSKTGKSVAVKSPKPKNKK</sequence>
<evidence type="ECO:0000256" key="8">
    <source>
        <dbReference type="ARBA" id="ARBA00023055"/>
    </source>
</evidence>
<dbReference type="GO" id="GO:0016020">
    <property type="term" value="C:membrane"/>
    <property type="evidence" value="ECO:0007669"/>
    <property type="project" value="UniProtKB-SubCell"/>
</dbReference>
<dbReference type="AlphaFoldDB" id="A0A0L0FZ61"/>
<evidence type="ECO:0000256" key="5">
    <source>
        <dbReference type="ARBA" id="ARBA00022737"/>
    </source>
</evidence>
<evidence type="ECO:0000256" key="1">
    <source>
        <dbReference type="ARBA" id="ARBA00004370"/>
    </source>
</evidence>
<dbReference type="Proteomes" id="UP000054560">
    <property type="component" value="Unassembled WGS sequence"/>
</dbReference>
<dbReference type="GeneID" id="25906279"/>
<keyword evidence="9" id="KW-0446">Lipid-binding</keyword>
<keyword evidence="7" id="KW-1133">Transmembrane helix</keyword>
<dbReference type="GO" id="GO:0046872">
    <property type="term" value="F:metal ion binding"/>
    <property type="evidence" value="ECO:0007669"/>
    <property type="project" value="UniProtKB-KW"/>
</dbReference>
<keyword evidence="2" id="KW-0813">Transport</keyword>
<evidence type="ECO:0000259" key="12">
    <source>
        <dbReference type="PROSITE" id="PS50004"/>
    </source>
</evidence>
<feature type="domain" description="SMP-LTD" evidence="13">
    <location>
        <begin position="334"/>
        <end position="514"/>
    </location>
</feature>
<keyword evidence="6" id="KW-0106">Calcium</keyword>
<evidence type="ECO:0000259" key="13">
    <source>
        <dbReference type="PROSITE" id="PS51847"/>
    </source>
</evidence>
<dbReference type="GO" id="GO:0012505">
    <property type="term" value="C:endomembrane system"/>
    <property type="evidence" value="ECO:0007669"/>
    <property type="project" value="UniProtKB-ARBA"/>
</dbReference>
<dbReference type="InterPro" id="IPR035892">
    <property type="entry name" value="C2_domain_sf"/>
</dbReference>
<evidence type="ECO:0000313" key="14">
    <source>
        <dbReference type="EMBL" id="KNC81924.1"/>
    </source>
</evidence>
<dbReference type="RefSeq" id="XP_014155826.1">
    <property type="nucleotide sequence ID" value="XM_014300351.1"/>
</dbReference>
<protein>
    <recommendedName>
        <fullName evidence="16">C2 domain-containing protein</fullName>
    </recommendedName>
</protein>
<dbReference type="STRING" id="667725.A0A0L0FZ61"/>
<dbReference type="PANTHER" id="PTHR46980">
    <property type="entry name" value="TRICALBIN-1-RELATED"/>
    <property type="match status" value="1"/>
</dbReference>
<dbReference type="PANTHER" id="PTHR46980:SF2">
    <property type="entry name" value="TRICALBIN-1-RELATED"/>
    <property type="match status" value="1"/>
</dbReference>
<dbReference type="InterPro" id="IPR031468">
    <property type="entry name" value="SMP_LBD"/>
</dbReference>
<evidence type="ECO:0000256" key="10">
    <source>
        <dbReference type="ARBA" id="ARBA00023136"/>
    </source>
</evidence>
<evidence type="ECO:0008006" key="16">
    <source>
        <dbReference type="Google" id="ProtNLM"/>
    </source>
</evidence>
<keyword evidence="4" id="KW-0479">Metal-binding</keyword>
<name>A0A0L0FZ61_9EUKA</name>
<evidence type="ECO:0000256" key="3">
    <source>
        <dbReference type="ARBA" id="ARBA00022692"/>
    </source>
</evidence>
<gene>
    <name evidence="14" type="ORF">SARC_05775</name>
</gene>
<organism evidence="14 15">
    <name type="scientific">Sphaeroforma arctica JP610</name>
    <dbReference type="NCBI Taxonomy" id="667725"/>
    <lineage>
        <taxon>Eukaryota</taxon>
        <taxon>Ichthyosporea</taxon>
        <taxon>Ichthyophonida</taxon>
        <taxon>Sphaeroforma</taxon>
    </lineage>
</organism>
<comment type="subcellular location">
    <subcellularLocation>
        <location evidence="1">Membrane</location>
    </subcellularLocation>
</comment>
<accession>A0A0L0FZ61</accession>
<dbReference type="eggNOG" id="KOG1012">
    <property type="taxonomic scope" value="Eukaryota"/>
</dbReference>
<feature type="domain" description="C2" evidence="12">
    <location>
        <begin position="49"/>
        <end position="172"/>
    </location>
</feature>
<keyword evidence="5" id="KW-0677">Repeat</keyword>
<evidence type="ECO:0000256" key="9">
    <source>
        <dbReference type="ARBA" id="ARBA00023121"/>
    </source>
</evidence>
<dbReference type="InterPro" id="IPR000008">
    <property type="entry name" value="C2_dom"/>
</dbReference>
<dbReference type="PROSITE" id="PS51847">
    <property type="entry name" value="SMP"/>
    <property type="match status" value="1"/>
</dbReference>
<keyword evidence="3" id="KW-0812">Transmembrane</keyword>
<dbReference type="InterPro" id="IPR039010">
    <property type="entry name" value="Synaptotagmin_SMP"/>
</dbReference>
<dbReference type="SMART" id="SM00239">
    <property type="entry name" value="C2"/>
    <property type="match status" value="1"/>
</dbReference>
<keyword evidence="15" id="KW-1185">Reference proteome</keyword>
<dbReference type="PROSITE" id="PS50004">
    <property type="entry name" value="C2"/>
    <property type="match status" value="1"/>
</dbReference>
<keyword evidence="8" id="KW-0445">Lipid transport</keyword>
<evidence type="ECO:0000256" key="6">
    <source>
        <dbReference type="ARBA" id="ARBA00022837"/>
    </source>
</evidence>
<evidence type="ECO:0000313" key="15">
    <source>
        <dbReference type="Proteomes" id="UP000054560"/>
    </source>
</evidence>
<dbReference type="OrthoDB" id="67700at2759"/>
<dbReference type="GO" id="GO:0008289">
    <property type="term" value="F:lipid binding"/>
    <property type="evidence" value="ECO:0007669"/>
    <property type="project" value="UniProtKB-KW"/>
</dbReference>
<dbReference type="InterPro" id="IPR052455">
    <property type="entry name" value="Tricalbin_domain"/>
</dbReference>
<dbReference type="Gene3D" id="2.60.40.150">
    <property type="entry name" value="C2 domain"/>
    <property type="match status" value="1"/>
</dbReference>
<proteinExistence type="predicted"/>
<evidence type="ECO:0000256" key="4">
    <source>
        <dbReference type="ARBA" id="ARBA00022723"/>
    </source>
</evidence>
<keyword evidence="10" id="KW-0472">Membrane</keyword>